<feature type="transmembrane region" description="Helical" evidence="8">
    <location>
        <begin position="105"/>
        <end position="127"/>
    </location>
</feature>
<dbReference type="SUPFAM" id="SSF161070">
    <property type="entry name" value="SNF-like"/>
    <property type="match status" value="1"/>
</dbReference>
<feature type="transmembrane region" description="Helical" evidence="8">
    <location>
        <begin position="139"/>
        <end position="159"/>
    </location>
</feature>
<feature type="transmembrane region" description="Helical" evidence="8">
    <location>
        <begin position="341"/>
        <end position="366"/>
    </location>
</feature>
<keyword evidence="2 6" id="KW-0813">Transport</keyword>
<keyword evidence="10" id="KW-1185">Reference proteome</keyword>
<organism evidence="9 10">
    <name type="scientific">Tegillarca granosa</name>
    <name type="common">Malaysian cockle</name>
    <name type="synonym">Anadara granosa</name>
    <dbReference type="NCBI Taxonomy" id="220873"/>
    <lineage>
        <taxon>Eukaryota</taxon>
        <taxon>Metazoa</taxon>
        <taxon>Spiralia</taxon>
        <taxon>Lophotrochozoa</taxon>
        <taxon>Mollusca</taxon>
        <taxon>Bivalvia</taxon>
        <taxon>Autobranchia</taxon>
        <taxon>Pteriomorphia</taxon>
        <taxon>Arcoida</taxon>
        <taxon>Arcoidea</taxon>
        <taxon>Arcidae</taxon>
        <taxon>Tegillarca</taxon>
    </lineage>
</organism>
<dbReference type="PANTHER" id="PTHR11616">
    <property type="entry name" value="SODIUM/CHLORIDE DEPENDENT TRANSPORTER"/>
    <property type="match status" value="1"/>
</dbReference>
<sequence length="652" mass="73589">MVELIRSIELKVMDDKTDNAMTEKQLLEKEQLALVAPKNPDAETLSSDDTATTSSGSEQLKPKVKQREVWANKIDFLLACIGFSVGLGNVWRFPFLCYRNGGGAFLIPYFISVILGGVPVFFLEVSLGQFMSEGGIGTWKISPLFQGIGFASAIIVFLLNCEYNIILTWSFYYLFSSFTSVLPWSHGDNEWNSETCRSLYRNAKNASEQLTNTISAVANQTNNTLVYVTEATNQLVNTSVSSNETSNKFVCDPVTEFWERKVLQLSSGVDHPGNLKWDLALCLLLAWIVVYFCIWKGIKSSGKVWVDAGTQIFFSYSISLGTLTALGSYNRFNHNILRDSLLFASVNSFTSILAGFVIFSVLGFMAKKQGVDIESVAESGPGLAFIAYPEAVSQMPVSPLWSTLFFIMILLLGIGQSEKLRRGKRREIFIGIICIICFFIGLSMVTEGGMYVFQLFDYYSASRIVLVVAFFECIVVAYIYGMLFWYFLGIRRFYDNLEMMFGFRINRWFMLCWTVITPIFTMGMFILGAISYSELTYKRKTLTYEYPSWAIGIGWTLACISVIWIPLFMIYRIANAKGTFAERFLATTKPVLRRHQLREGEDLSKIILLDDTLSETESQSLERNDIIEPPSYQQALLGASVELKKHNSDLNV</sequence>
<feature type="transmembrane region" description="Helical" evidence="8">
    <location>
        <begin position="74"/>
        <end position="93"/>
    </location>
</feature>
<evidence type="ECO:0000256" key="3">
    <source>
        <dbReference type="ARBA" id="ARBA00022692"/>
    </source>
</evidence>
<feature type="transmembrane region" description="Helical" evidence="8">
    <location>
        <begin position="552"/>
        <end position="574"/>
    </location>
</feature>
<keyword evidence="4 8" id="KW-1133">Transmembrane helix</keyword>
<evidence type="ECO:0000256" key="1">
    <source>
        <dbReference type="ARBA" id="ARBA00004141"/>
    </source>
</evidence>
<reference evidence="9 10" key="1">
    <citation type="submission" date="2022-12" db="EMBL/GenBank/DDBJ databases">
        <title>Chromosome-level genome of Tegillarca granosa.</title>
        <authorList>
            <person name="Kim J."/>
        </authorList>
    </citation>
    <scope>NUCLEOTIDE SEQUENCE [LARGE SCALE GENOMIC DNA]</scope>
    <source>
        <strain evidence="9">Teg-2019</strain>
        <tissue evidence="9">Adductor muscle</tissue>
    </source>
</reference>
<evidence type="ECO:0000256" key="7">
    <source>
        <dbReference type="SAM" id="MobiDB-lite"/>
    </source>
</evidence>
<dbReference type="PROSITE" id="PS50267">
    <property type="entry name" value="NA_NEUROTRAN_SYMP_3"/>
    <property type="match status" value="1"/>
</dbReference>
<evidence type="ECO:0000313" key="9">
    <source>
        <dbReference type="EMBL" id="KAJ8297936.1"/>
    </source>
</evidence>
<proteinExistence type="inferred from homology"/>
<feature type="region of interest" description="Disordered" evidence="7">
    <location>
        <begin position="39"/>
        <end position="60"/>
    </location>
</feature>
<dbReference type="PROSITE" id="PS00610">
    <property type="entry name" value="NA_NEUROTRAN_SYMP_1"/>
    <property type="match status" value="1"/>
</dbReference>
<evidence type="ECO:0000256" key="4">
    <source>
        <dbReference type="ARBA" id="ARBA00022989"/>
    </source>
</evidence>
<gene>
    <name evidence="9" type="ORF">KUTeg_024467</name>
</gene>
<comment type="similarity">
    <text evidence="6">Belongs to the sodium:neurotransmitter symporter (SNF) (TC 2.A.22) family.</text>
</comment>
<protein>
    <recommendedName>
        <fullName evidence="6">Transporter</fullName>
    </recommendedName>
</protein>
<evidence type="ECO:0000256" key="6">
    <source>
        <dbReference type="RuleBase" id="RU003732"/>
    </source>
</evidence>
<keyword evidence="3 6" id="KW-0812">Transmembrane</keyword>
<dbReference type="EMBL" id="JARBDR010000923">
    <property type="protein sequence ID" value="KAJ8297936.1"/>
    <property type="molecule type" value="Genomic_DNA"/>
</dbReference>
<feature type="transmembrane region" description="Helical" evidence="8">
    <location>
        <begin position="310"/>
        <end position="329"/>
    </location>
</feature>
<feature type="transmembrane region" description="Helical" evidence="8">
    <location>
        <begin position="508"/>
        <end position="532"/>
    </location>
</feature>
<feature type="transmembrane region" description="Helical" evidence="8">
    <location>
        <begin position="464"/>
        <end position="488"/>
    </location>
</feature>
<feature type="transmembrane region" description="Helical" evidence="8">
    <location>
        <begin position="428"/>
        <end position="452"/>
    </location>
</feature>
<evidence type="ECO:0000256" key="5">
    <source>
        <dbReference type="ARBA" id="ARBA00023136"/>
    </source>
</evidence>
<dbReference type="InterPro" id="IPR037272">
    <property type="entry name" value="SNS_sf"/>
</dbReference>
<dbReference type="InterPro" id="IPR000175">
    <property type="entry name" value="Na/ntran_symport"/>
</dbReference>
<dbReference type="PANTHER" id="PTHR11616:SF325">
    <property type="entry name" value="TRANSPORTER"/>
    <property type="match status" value="1"/>
</dbReference>
<dbReference type="Pfam" id="PF00209">
    <property type="entry name" value="SNF"/>
    <property type="match status" value="1"/>
</dbReference>
<evidence type="ECO:0000313" key="10">
    <source>
        <dbReference type="Proteomes" id="UP001217089"/>
    </source>
</evidence>
<comment type="caution">
    <text evidence="9">The sequence shown here is derived from an EMBL/GenBank/DDBJ whole genome shotgun (WGS) entry which is preliminary data.</text>
</comment>
<feature type="compositionally biased region" description="Low complexity" evidence="7">
    <location>
        <begin position="42"/>
        <end position="58"/>
    </location>
</feature>
<comment type="subcellular location">
    <subcellularLocation>
        <location evidence="1">Membrane</location>
        <topology evidence="1">Multi-pass membrane protein</topology>
    </subcellularLocation>
</comment>
<dbReference type="PRINTS" id="PR00176">
    <property type="entry name" value="NANEUSMPORT"/>
</dbReference>
<name>A0ABQ9DXF4_TEGGR</name>
<evidence type="ECO:0000256" key="2">
    <source>
        <dbReference type="ARBA" id="ARBA00022448"/>
    </source>
</evidence>
<evidence type="ECO:0000256" key="8">
    <source>
        <dbReference type="SAM" id="Phobius"/>
    </source>
</evidence>
<keyword evidence="5 8" id="KW-0472">Membrane</keyword>
<feature type="transmembrane region" description="Helical" evidence="8">
    <location>
        <begin position="279"/>
        <end position="298"/>
    </location>
</feature>
<keyword evidence="6" id="KW-0769">Symport</keyword>
<feature type="transmembrane region" description="Helical" evidence="8">
    <location>
        <begin position="398"/>
        <end position="416"/>
    </location>
</feature>
<dbReference type="Proteomes" id="UP001217089">
    <property type="component" value="Unassembled WGS sequence"/>
</dbReference>
<accession>A0ABQ9DXF4</accession>